<dbReference type="RefSeq" id="WP_143918255.1">
    <property type="nucleotide sequence ID" value="NZ_CANMIK010000073.1"/>
</dbReference>
<organism evidence="1 2">
    <name type="scientific">Aquimarina algiphila</name>
    <dbReference type="NCBI Taxonomy" id="2047982"/>
    <lineage>
        <taxon>Bacteria</taxon>
        <taxon>Pseudomonadati</taxon>
        <taxon>Bacteroidota</taxon>
        <taxon>Flavobacteriia</taxon>
        <taxon>Flavobacteriales</taxon>
        <taxon>Flavobacteriaceae</taxon>
        <taxon>Aquimarina</taxon>
    </lineage>
</organism>
<dbReference type="EMBL" id="VLNR01000067">
    <property type="protein sequence ID" value="TSE05064.1"/>
    <property type="molecule type" value="Genomic_DNA"/>
</dbReference>
<reference evidence="1 2" key="1">
    <citation type="submission" date="2019-07" db="EMBL/GenBank/DDBJ databases">
        <title>The draft genome sequence of Aquimarina algiphila M91.</title>
        <authorList>
            <person name="Meng X."/>
        </authorList>
    </citation>
    <scope>NUCLEOTIDE SEQUENCE [LARGE SCALE GENOMIC DNA]</scope>
    <source>
        <strain evidence="1 2">M91</strain>
    </source>
</reference>
<accession>A0A554VDS3</accession>
<dbReference type="OrthoDB" id="1446823at2"/>
<comment type="caution">
    <text evidence="1">The sequence shown here is derived from an EMBL/GenBank/DDBJ whole genome shotgun (WGS) entry which is preliminary data.</text>
</comment>
<gene>
    <name evidence="1" type="ORF">FOF46_24315</name>
</gene>
<evidence type="ECO:0000313" key="2">
    <source>
        <dbReference type="Proteomes" id="UP000318833"/>
    </source>
</evidence>
<dbReference type="Proteomes" id="UP000318833">
    <property type="component" value="Unassembled WGS sequence"/>
</dbReference>
<protein>
    <submittedName>
        <fullName evidence="1">Uncharacterized protein</fullName>
    </submittedName>
</protein>
<sequence length="121" mass="13687">MKKILIFALLSFFIAKGHGNTSNAQDPIEVGDILVIGKPSAQQYQHIHFPKTNFIIKKGGIPNYKSLIGERVIVTEVAQDKEGNRKITLKREDGRKFFNSISRVKINLEKALENKEVVLVR</sequence>
<dbReference type="AlphaFoldDB" id="A0A554VDS3"/>
<evidence type="ECO:0000313" key="1">
    <source>
        <dbReference type="EMBL" id="TSE05064.1"/>
    </source>
</evidence>
<name>A0A554VDS3_9FLAO</name>
<keyword evidence="2" id="KW-1185">Reference proteome</keyword>
<proteinExistence type="predicted"/>